<comment type="caution">
    <text evidence="3">The sequence shown here is derived from an EMBL/GenBank/DDBJ whole genome shotgun (WGS) entry which is preliminary data.</text>
</comment>
<feature type="domain" description="DUF11" evidence="2">
    <location>
        <begin position="363"/>
        <end position="475"/>
    </location>
</feature>
<dbReference type="Proteomes" id="UP001149140">
    <property type="component" value="Unassembled WGS sequence"/>
</dbReference>
<dbReference type="InterPro" id="IPR013783">
    <property type="entry name" value="Ig-like_fold"/>
</dbReference>
<accession>A0A9X3MW13</accession>
<feature type="chain" id="PRO_5040783023" evidence="1">
    <location>
        <begin position="22"/>
        <end position="800"/>
    </location>
</feature>
<organism evidence="3 4">
    <name type="scientific">Solirubrobacter ginsenosidimutans</name>
    <dbReference type="NCBI Taxonomy" id="490573"/>
    <lineage>
        <taxon>Bacteria</taxon>
        <taxon>Bacillati</taxon>
        <taxon>Actinomycetota</taxon>
        <taxon>Thermoleophilia</taxon>
        <taxon>Solirubrobacterales</taxon>
        <taxon>Solirubrobacteraceae</taxon>
        <taxon>Solirubrobacter</taxon>
    </lineage>
</organism>
<evidence type="ECO:0000313" key="4">
    <source>
        <dbReference type="Proteomes" id="UP001149140"/>
    </source>
</evidence>
<keyword evidence="1" id="KW-0732">Signal</keyword>
<evidence type="ECO:0000256" key="1">
    <source>
        <dbReference type="SAM" id="SignalP"/>
    </source>
</evidence>
<dbReference type="InterPro" id="IPR001434">
    <property type="entry name" value="OmcB-like_DUF11"/>
</dbReference>
<dbReference type="AlphaFoldDB" id="A0A9X3MW13"/>
<dbReference type="RefSeq" id="WP_270041495.1">
    <property type="nucleotide sequence ID" value="NZ_JAPDOD010000017.1"/>
</dbReference>
<protein>
    <submittedName>
        <fullName evidence="3">DUF11 domain-containing protein</fullName>
    </submittedName>
</protein>
<dbReference type="Gene3D" id="2.60.40.10">
    <property type="entry name" value="Immunoglobulins"/>
    <property type="match status" value="1"/>
</dbReference>
<name>A0A9X3MW13_9ACTN</name>
<dbReference type="NCBIfam" id="TIGR01451">
    <property type="entry name" value="B_ant_repeat"/>
    <property type="match status" value="1"/>
</dbReference>
<dbReference type="EMBL" id="JAPDOD010000017">
    <property type="protein sequence ID" value="MDA0162260.1"/>
    <property type="molecule type" value="Genomic_DNA"/>
</dbReference>
<reference evidence="3" key="1">
    <citation type="submission" date="2022-10" db="EMBL/GenBank/DDBJ databases">
        <title>The WGS of Solirubrobacter ginsenosidimutans DSM 21036.</title>
        <authorList>
            <person name="Jiang Z."/>
        </authorList>
    </citation>
    <scope>NUCLEOTIDE SEQUENCE</scope>
    <source>
        <strain evidence="3">DSM 21036</strain>
    </source>
</reference>
<keyword evidence="4" id="KW-1185">Reference proteome</keyword>
<dbReference type="InterPro" id="IPR047589">
    <property type="entry name" value="DUF11_rpt"/>
</dbReference>
<gene>
    <name evidence="3" type="ORF">OM076_18450</name>
</gene>
<dbReference type="GO" id="GO:0005975">
    <property type="term" value="P:carbohydrate metabolic process"/>
    <property type="evidence" value="ECO:0007669"/>
    <property type="project" value="UniProtKB-ARBA"/>
</dbReference>
<evidence type="ECO:0000313" key="3">
    <source>
        <dbReference type="EMBL" id="MDA0162260.1"/>
    </source>
</evidence>
<proteinExistence type="predicted"/>
<dbReference type="Pfam" id="PF01345">
    <property type="entry name" value="DUF11"/>
    <property type="match status" value="1"/>
</dbReference>
<evidence type="ECO:0000259" key="2">
    <source>
        <dbReference type="Pfam" id="PF01345"/>
    </source>
</evidence>
<sequence>MLKSIVGAVALVLLFVAPAQAQLPTVTVDATTLALPNFGAHRGVTVTAGCAAGSRLVGGGGYLRNATDPATLPTNGLVLGGTLPSTGATPVDAAAADGAVDISHWTAIANFTGVSEAGDQAATFALCASGGGPAHTVVATKSTTGVNATQEVNPPTLTTATCPAGSRLIGGGAATRTADQINDGTTAGNNGNLKPMASYPSDAAGLAAADGSTAATSWSAYGSAGLTSATDEVTAFALCSTDATAPAVRVVRVDKAGPDAQVGTTPITNPVSCPASTRLIGGGYKVDETVGATDGLQPQQGYHMRGSYPTADAAGTTEAADGATNLTTWTSLVQAGGQNLTAGKHMNLRGFALCAEAPAPVADLALTIDAVPSPAVVGQSITYTLKATNNGADATGVKLTDTLPAGATFVSADPAACTFAAGQVTCALGALAAGGSASVKIVATPTTVGDAVNEATVASDTMDPTAADNFASSTVEVLAAPRVKPSLNATAVGAGRVNVVIGARATIASSAVLSGSVTFRLYGPDDSTCSAAVASSVATVAGGGDYASAQFLPVAAGVYRWTASYGGDGANEPAATGCGDATIVVKAVPEILLAATSTGATATLSNGSALGGTLTFTVFADAACASPLASSSVGVAGNGSYSATPFAAPGPGTYYWAVSYGGDARNVPVGPTDCGGATFTLFGSSPPPPPVGDSPAPTAVSNRFTVRSSKASRTGVLTLKLDAPGAGKFAASARANGATFGSVKVTSRAKGTLTLTLKPTAKAKRALLRHKRVKVSVTLTFTPTGGKPFTRKLTVTIKRS</sequence>
<feature type="signal peptide" evidence="1">
    <location>
        <begin position="1"/>
        <end position="21"/>
    </location>
</feature>